<feature type="binding site" evidence="12">
    <location>
        <position position="172"/>
    </location>
    <ligand>
        <name>Zn(2+)</name>
        <dbReference type="ChEBI" id="CHEBI:29105"/>
    </ligand>
</feature>
<organism evidence="17 18">
    <name type="scientific">Wallemia ichthyophaga</name>
    <dbReference type="NCBI Taxonomy" id="245174"/>
    <lineage>
        <taxon>Eukaryota</taxon>
        <taxon>Fungi</taxon>
        <taxon>Dikarya</taxon>
        <taxon>Basidiomycota</taxon>
        <taxon>Wallemiomycotina</taxon>
        <taxon>Wallemiomycetes</taxon>
        <taxon>Wallemiales</taxon>
        <taxon>Wallemiaceae</taxon>
        <taxon>Wallemia</taxon>
    </lineage>
</organism>
<evidence type="ECO:0000256" key="5">
    <source>
        <dbReference type="ARBA" id="ARBA00022786"/>
    </source>
</evidence>
<evidence type="ECO:0000256" key="4">
    <source>
        <dbReference type="ARBA" id="ARBA00022741"/>
    </source>
</evidence>
<name>A0A4T0HA09_WALIC</name>
<dbReference type="InterPro" id="IPR035985">
    <property type="entry name" value="Ubiquitin-activating_enz"/>
</dbReference>
<dbReference type="GO" id="GO:0016925">
    <property type="term" value="P:protein sumoylation"/>
    <property type="evidence" value="ECO:0007669"/>
    <property type="project" value="UniProtKB-UniRule"/>
</dbReference>
<feature type="binding site" evidence="12">
    <location>
        <position position="175"/>
    </location>
    <ligand>
        <name>Zn(2+)</name>
        <dbReference type="ChEBI" id="CHEBI:29105"/>
    </ligand>
</feature>
<evidence type="ECO:0000256" key="6">
    <source>
        <dbReference type="ARBA" id="ARBA00022833"/>
    </source>
</evidence>
<dbReference type="Pfam" id="PF10585">
    <property type="entry name" value="UBA_E1_SCCH"/>
    <property type="match status" value="1"/>
</dbReference>
<evidence type="ECO:0000256" key="12">
    <source>
        <dbReference type="PIRSR" id="PIRSR039133-3"/>
    </source>
</evidence>
<keyword evidence="3 9" id="KW-0479">Metal-binding</keyword>
<comment type="caution">
    <text evidence="17">The sequence shown here is derived from an EMBL/GenBank/DDBJ whole genome shotgun (WGS) entry which is preliminary data.</text>
</comment>
<evidence type="ECO:0000256" key="14">
    <source>
        <dbReference type="SAM" id="MobiDB-lite"/>
    </source>
</evidence>
<dbReference type="Proteomes" id="UP000306954">
    <property type="component" value="Unassembled WGS sequence"/>
</dbReference>
<proteinExistence type="inferred from homology"/>
<gene>
    <name evidence="17" type="ORF">E3P90_02090</name>
</gene>
<feature type="region of interest" description="Disordered" evidence="14">
    <location>
        <begin position="296"/>
        <end position="320"/>
    </location>
</feature>
<dbReference type="EMBL" id="SPOF01000019">
    <property type="protein sequence ID" value="TIB12336.1"/>
    <property type="molecule type" value="Genomic_DNA"/>
</dbReference>
<evidence type="ECO:0000256" key="3">
    <source>
        <dbReference type="ARBA" id="ARBA00022723"/>
    </source>
</evidence>
<evidence type="ECO:0000256" key="7">
    <source>
        <dbReference type="ARBA" id="ARBA00022840"/>
    </source>
</evidence>
<feature type="compositionally biased region" description="Polar residues" evidence="14">
    <location>
        <begin position="582"/>
        <end position="595"/>
    </location>
</feature>
<dbReference type="InterPro" id="IPR030661">
    <property type="entry name" value="Uba2"/>
</dbReference>
<feature type="binding site" evidence="11">
    <location>
        <position position="62"/>
    </location>
    <ligand>
        <name>ATP</name>
        <dbReference type="ChEBI" id="CHEBI:30616"/>
    </ligand>
</feature>
<evidence type="ECO:0000313" key="17">
    <source>
        <dbReference type="EMBL" id="TIB12336.1"/>
    </source>
</evidence>
<dbReference type="GO" id="GO:0005737">
    <property type="term" value="C:cytoplasm"/>
    <property type="evidence" value="ECO:0007669"/>
    <property type="project" value="TreeGrafter"/>
</dbReference>
<comment type="pathway">
    <text evidence="1 9">Protein modification; protein sumoylation.</text>
</comment>
<evidence type="ECO:0000256" key="13">
    <source>
        <dbReference type="PROSITE-ProRule" id="PRU10132"/>
    </source>
</evidence>
<feature type="binding site" evidence="11">
    <location>
        <begin position="38"/>
        <end position="43"/>
    </location>
    <ligand>
        <name>ATP</name>
        <dbReference type="ChEBI" id="CHEBI:30616"/>
    </ligand>
</feature>
<keyword evidence="6 9" id="KW-0862">Zinc</keyword>
<feature type="domain" description="THIF-type NAD/FAD binding fold" evidence="15">
    <location>
        <begin position="20"/>
        <end position="424"/>
    </location>
</feature>
<feature type="compositionally biased region" description="Basic and acidic residues" evidence="14">
    <location>
        <begin position="630"/>
        <end position="647"/>
    </location>
</feature>
<dbReference type="GO" id="GO:0019948">
    <property type="term" value="F:SUMO activating enzyme activity"/>
    <property type="evidence" value="ECO:0007669"/>
    <property type="project" value="UniProtKB-UniRule"/>
</dbReference>
<dbReference type="GO" id="GO:0005524">
    <property type="term" value="F:ATP binding"/>
    <property type="evidence" value="ECO:0007669"/>
    <property type="project" value="UniProtKB-UniRule"/>
</dbReference>
<evidence type="ECO:0000256" key="11">
    <source>
        <dbReference type="PIRSR" id="PIRSR039133-2"/>
    </source>
</evidence>
<dbReference type="Gene3D" id="1.10.10.520">
    <property type="entry name" value="Ubiquitin activating enzymes (Uba3). Chain: B, domain 2"/>
    <property type="match status" value="1"/>
</dbReference>
<dbReference type="AlphaFoldDB" id="A0A4T0HA09"/>
<feature type="binding site" evidence="12">
    <location>
        <position position="448"/>
    </location>
    <ligand>
        <name>Zn(2+)</name>
        <dbReference type="ChEBI" id="CHEBI:29105"/>
    </ligand>
</feature>
<feature type="binding site" evidence="12">
    <location>
        <position position="451"/>
    </location>
    <ligand>
        <name>Zn(2+)</name>
        <dbReference type="ChEBI" id="CHEBI:29105"/>
    </ligand>
</feature>
<evidence type="ECO:0000256" key="9">
    <source>
        <dbReference type="PIRNR" id="PIRNR039133"/>
    </source>
</evidence>
<feature type="binding site" evidence="11">
    <location>
        <begin position="70"/>
        <end position="73"/>
    </location>
    <ligand>
        <name>ATP</name>
        <dbReference type="ChEBI" id="CHEBI:30616"/>
    </ligand>
</feature>
<dbReference type="PIRSF" id="PIRSF039133">
    <property type="entry name" value="SUMO_E1B"/>
    <property type="match status" value="1"/>
</dbReference>
<dbReference type="InterPro" id="IPR000594">
    <property type="entry name" value="ThiF_NAD_FAD-bd"/>
</dbReference>
<comment type="subunit">
    <text evidence="9">Heterodimer.</text>
</comment>
<dbReference type="FunFam" id="3.50.50.80:FF:000004">
    <property type="entry name" value="Ubiquitin-activating enzyme E1-like"/>
    <property type="match status" value="1"/>
</dbReference>
<dbReference type="SUPFAM" id="SSF69572">
    <property type="entry name" value="Activating enzymes of the ubiquitin-like proteins"/>
    <property type="match status" value="1"/>
</dbReference>
<dbReference type="InterPro" id="IPR019572">
    <property type="entry name" value="UBA_E1_SCCH"/>
</dbReference>
<dbReference type="Gene3D" id="3.10.290.20">
    <property type="entry name" value="Ubiquitin-like 2 activating enzyme e1b. Chain: B, domain 3"/>
    <property type="match status" value="1"/>
</dbReference>
<sequence length="665" mass="72721">MSTATTSANTHPTTHAISTVLGTESYKSINSSKILIVGAGGIGCELLKNVILSGFTDVHIIDLDSIDLSNLNRQFLFQARHIKRSKAVVAKETASTFNPNALITPHQANVKETHYNVSWFAQFDVVLGALDNLDARRHVNKMCLAADTPLIESGTTGYSGNVQVIIKDKFECYDCQVKPTPKTYPVCTIRSTPSAPIHTIVWSKSYLLPHVFGEAEDEGELDRAELDGENGDEIKTLREEQGSFNKIREAVKSDGGPRVLFDKIFNRDVRRLLQMEDMWKTRTPPTPLEFDEAITSTAHPTSSGASKGEGDSATENTAESAIADQRKLTLADNVGLFLDATARLAQRSSNTTHPIEFDKDDRDTLEFVAAASNLRSIVYGIPTKTLFEVKEMAGNIIPAIATTNAIIAGVQTMKAINVLTRQMELCKPSVYLGSQLIAAPFETPNAGCTTCRDVYLTLPVKAEEVRLSEFIDALRSRVAVYADPSRELAVFERERLLYDPDFDENLDKTLMQLGCGENTFITLVDEDGEVENVTVVLAMPGEEKIALPHSDSIKQPAKKEKKLAPVAENSRKRGRDDDANDDSTNTQTYTENAQGVVSIVDSSDDEGPPPAKKMHTDGPITLDDSDDEGAEKGAEKDINHAANHTDNHTANQSPPSNDKVISLDD</sequence>
<dbReference type="GO" id="GO:0046872">
    <property type="term" value="F:metal ion binding"/>
    <property type="evidence" value="ECO:0007669"/>
    <property type="project" value="UniProtKB-KW"/>
</dbReference>
<dbReference type="GO" id="GO:0031510">
    <property type="term" value="C:SUMO activating enzyme complex"/>
    <property type="evidence" value="ECO:0007669"/>
    <property type="project" value="UniProtKB-UniRule"/>
</dbReference>
<dbReference type="InterPro" id="IPR042449">
    <property type="entry name" value="Ub-E1_IAD_1"/>
</dbReference>
<keyword evidence="5 9" id="KW-0833">Ubl conjugation pathway</keyword>
<reference evidence="17 18" key="1">
    <citation type="submission" date="2019-03" db="EMBL/GenBank/DDBJ databases">
        <title>Sequencing 23 genomes of Wallemia ichthyophaga.</title>
        <authorList>
            <person name="Gostincar C."/>
        </authorList>
    </citation>
    <scope>NUCLEOTIDE SEQUENCE [LARGE SCALE GENOMIC DNA]</scope>
    <source>
        <strain evidence="17 18">EXF-8621</strain>
    </source>
</reference>
<dbReference type="PANTHER" id="PTHR10953">
    <property type="entry name" value="UBIQUITIN-ACTIVATING ENZYME E1"/>
    <property type="match status" value="1"/>
</dbReference>
<dbReference type="InterPro" id="IPR023318">
    <property type="entry name" value="Ub_act_enz_dom_a_sf"/>
</dbReference>
<dbReference type="UniPathway" id="UPA00886"/>
<feature type="active site" description="Glycyl thioester intermediate" evidence="10 13">
    <location>
        <position position="187"/>
    </location>
</feature>
<keyword evidence="4 9" id="KW-0547">Nucleotide-binding</keyword>
<feature type="domain" description="Ubiquitin-activating enzyme SCCH" evidence="16">
    <location>
        <begin position="331"/>
        <end position="390"/>
    </location>
</feature>
<feature type="binding site" evidence="11">
    <location>
        <position position="86"/>
    </location>
    <ligand>
        <name>ATP</name>
        <dbReference type="ChEBI" id="CHEBI:30616"/>
    </ligand>
</feature>
<dbReference type="Gene3D" id="3.50.50.80">
    <property type="entry name" value="Ubiquitin-activating enzyme E1, inactive adenylation domain, subdomain 1"/>
    <property type="match status" value="1"/>
</dbReference>
<feature type="binding site" evidence="11">
    <location>
        <begin position="131"/>
        <end position="136"/>
    </location>
    <ligand>
        <name>ATP</name>
        <dbReference type="ChEBI" id="CHEBI:30616"/>
    </ligand>
</feature>
<evidence type="ECO:0000259" key="16">
    <source>
        <dbReference type="Pfam" id="PF10585"/>
    </source>
</evidence>
<protein>
    <recommendedName>
        <fullName evidence="8 9">Ubiquitin-activating enzyme E1-like</fullName>
    </recommendedName>
</protein>
<evidence type="ECO:0000256" key="10">
    <source>
        <dbReference type="PIRSR" id="PIRSR039133-1"/>
    </source>
</evidence>
<accession>A0A4T0HA09</accession>
<keyword evidence="7 9" id="KW-0067">ATP-binding</keyword>
<dbReference type="Pfam" id="PF00899">
    <property type="entry name" value="ThiF"/>
    <property type="match status" value="1"/>
</dbReference>
<dbReference type="InterPro" id="IPR033127">
    <property type="entry name" value="UBQ-activ_enz_E1_Cys_AS"/>
</dbReference>
<evidence type="ECO:0000313" key="18">
    <source>
        <dbReference type="Proteomes" id="UP000306954"/>
    </source>
</evidence>
<dbReference type="PROSITE" id="PS00865">
    <property type="entry name" value="UBIQUITIN_ACTIVAT_2"/>
    <property type="match status" value="1"/>
</dbReference>
<evidence type="ECO:0000259" key="15">
    <source>
        <dbReference type="Pfam" id="PF00899"/>
    </source>
</evidence>
<feature type="region of interest" description="Disordered" evidence="14">
    <location>
        <begin position="547"/>
        <end position="665"/>
    </location>
</feature>
<feature type="compositionally biased region" description="Polar residues" evidence="14">
    <location>
        <begin position="296"/>
        <end position="305"/>
    </location>
</feature>
<dbReference type="PANTHER" id="PTHR10953:SF5">
    <property type="entry name" value="SUMO-ACTIVATING ENZYME SUBUNIT 2"/>
    <property type="match status" value="1"/>
</dbReference>
<evidence type="ECO:0000256" key="1">
    <source>
        <dbReference type="ARBA" id="ARBA00004718"/>
    </source>
</evidence>
<evidence type="ECO:0000256" key="8">
    <source>
        <dbReference type="ARBA" id="ARBA00073512"/>
    </source>
</evidence>
<comment type="similarity">
    <text evidence="2 9">Belongs to the ubiquitin-activating E1 family.</text>
</comment>
<evidence type="ECO:0000256" key="2">
    <source>
        <dbReference type="ARBA" id="ARBA00005673"/>
    </source>
</evidence>
<dbReference type="InterPro" id="IPR045886">
    <property type="entry name" value="ThiF/MoeB/HesA"/>
</dbReference>